<evidence type="ECO:0000313" key="6">
    <source>
        <dbReference type="EMBL" id="WOX56225.1"/>
    </source>
</evidence>
<dbReference type="SUPFAM" id="SSF55486">
    <property type="entry name" value="Metalloproteases ('zincins'), catalytic domain"/>
    <property type="match status" value="1"/>
</dbReference>
<dbReference type="InterPro" id="IPR042097">
    <property type="entry name" value="Aminopeptidase_N-like_N_sf"/>
</dbReference>
<dbReference type="SUPFAM" id="SSF63737">
    <property type="entry name" value="Leukotriene A4 hydrolase N-terminal domain"/>
    <property type="match status" value="1"/>
</dbReference>
<feature type="domain" description="Peptidase M1 alanyl aminopeptidase C-terminal" evidence="4">
    <location>
        <begin position="606"/>
        <end position="909"/>
    </location>
</feature>
<dbReference type="InterPro" id="IPR024601">
    <property type="entry name" value="Peptidase_M1_pepN_C"/>
</dbReference>
<dbReference type="InterPro" id="IPR027268">
    <property type="entry name" value="Peptidase_M4/M1_CTD_sf"/>
</dbReference>
<dbReference type="Gene3D" id="1.25.50.10">
    <property type="entry name" value="Peptidase M1, alanyl aminopeptidase, C-terminal domain"/>
    <property type="match status" value="1"/>
</dbReference>
<dbReference type="Gene3D" id="1.10.390.10">
    <property type="entry name" value="Neutral Protease Domain 2"/>
    <property type="match status" value="1"/>
</dbReference>
<dbReference type="Pfam" id="PF17432">
    <property type="entry name" value="DUF3458_C"/>
    <property type="match status" value="1"/>
</dbReference>
<feature type="domain" description="Peptidase M1 membrane alanine aminopeptidase" evidence="2">
    <location>
        <begin position="310"/>
        <end position="509"/>
    </location>
</feature>
<name>A0ABD8AAS9_9EURY</name>
<evidence type="ECO:0000313" key="7">
    <source>
        <dbReference type="Proteomes" id="UP001626603"/>
    </source>
</evidence>
<evidence type="ECO:0000259" key="3">
    <source>
        <dbReference type="Pfam" id="PF11940"/>
    </source>
</evidence>
<keyword evidence="1" id="KW-0031">Aminopeptidase</keyword>
<dbReference type="InterPro" id="IPR012779">
    <property type="entry name" value="Peptidase_M1_pepN"/>
</dbReference>
<dbReference type="GO" id="GO:0004177">
    <property type="term" value="F:aminopeptidase activity"/>
    <property type="evidence" value="ECO:0007669"/>
    <property type="project" value="UniProtKB-KW"/>
</dbReference>
<dbReference type="Pfam" id="PF01433">
    <property type="entry name" value="Peptidase_M1"/>
    <property type="match status" value="1"/>
</dbReference>
<protein>
    <submittedName>
        <fullName evidence="6">M1 family metallopeptidase</fullName>
    </submittedName>
</protein>
<keyword evidence="1" id="KW-0378">Hydrolase</keyword>
<dbReference type="InterPro" id="IPR038438">
    <property type="entry name" value="PepN_Ig-like_sf"/>
</dbReference>
<dbReference type="Gene3D" id="2.60.40.1730">
    <property type="entry name" value="tricorn interacting facor f3 domain"/>
    <property type="match status" value="1"/>
</dbReference>
<dbReference type="AlphaFoldDB" id="A0ABD8AAS9"/>
<evidence type="ECO:0000256" key="1">
    <source>
        <dbReference type="ARBA" id="ARBA00022438"/>
    </source>
</evidence>
<keyword evidence="1" id="KW-0645">Protease</keyword>
<gene>
    <name evidence="6" type="ORF">R6Y95_02540</name>
</gene>
<feature type="domain" description="Peptidase M1 alanyl aminopeptidase Ig-like fold" evidence="3">
    <location>
        <begin position="515"/>
        <end position="601"/>
    </location>
</feature>
<proteinExistence type="predicted"/>
<evidence type="ECO:0000259" key="4">
    <source>
        <dbReference type="Pfam" id="PF17432"/>
    </source>
</evidence>
<evidence type="ECO:0000259" key="2">
    <source>
        <dbReference type="Pfam" id="PF01433"/>
    </source>
</evidence>
<dbReference type="Pfam" id="PF17900">
    <property type="entry name" value="Peptidase_M1_N"/>
    <property type="match status" value="1"/>
</dbReference>
<keyword evidence="7" id="KW-1185">Reference proteome</keyword>
<dbReference type="Proteomes" id="UP001626603">
    <property type="component" value="Chromosome"/>
</dbReference>
<dbReference type="PANTHER" id="PTHR46322:SF1">
    <property type="entry name" value="PUROMYCIN-SENSITIVE AMINOPEPTIDASE"/>
    <property type="match status" value="1"/>
</dbReference>
<dbReference type="PANTHER" id="PTHR46322">
    <property type="entry name" value="PUROMYCIN-SENSITIVE AMINOPEPTIDASE"/>
    <property type="match status" value="1"/>
</dbReference>
<dbReference type="InterPro" id="IPR014782">
    <property type="entry name" value="Peptidase_M1_dom"/>
</dbReference>
<dbReference type="InterPro" id="IPR045357">
    <property type="entry name" value="Aminopeptidase_N-like_N"/>
</dbReference>
<sequence>MTGGNGRERLFRYYPEDFGALPVKVVHMDLTFDVYDGHTRVVSALTAETLASPLASLPLNARDLDILNVSADGYTVAHTYDRGAAILTVTFDPPVPPRTRFTLNTGTVCRPSSHVLEGLYYDGSCPGGAPTQITQCQQWGFQRLVPCLDDMTAKCTYTTTIIADDEYTNTISNGDPAGPRLPGAPGRSVQRYENVKTPMAPYLFFLGVGCYDTCRREFEYPDGRTFTLELLAKPGSDPGAAGRALDILADAVMWVHLFTGPAQYRDRETRNEIWRRVRVRDEAKRSGDRAALERSREALSRLIATVTPGYAYTGAVYREIAMQNSDFGGMENVGNTTIAANRIMPGSDVTDPAFEYMVRVKVHEYYHNENGSEVTGRSPFEIWLNEAVTVHIENQYHAFLFGEAYSRLQTVLDLLEPEAGTLVLDRGAGSMPIEPDGFNDPNDLITGVTYVKAPEFVRMIETLMGKETFAEGLGLYHDRFRHANASRDDWIRCMEEVSGQDFSGMAAAWLKETEYPVLTVTPAYDPAARRFVLAYRQSRSPGGRTWEFPFRFALADADGRDLADRTVRIADETGEIRLDDVDSPAFLSLNRGYSFYGRVAYRPPEDELYLQVQRDADLIGRFTAFCALADREMVRLLEDPDAVVSGRFTDLCLGLLADDRLMEEAGGQFLTIFPSVEDERFSHHYRALHDAKRKILAAIAARGRDTLLRVYRRAAAGVPGGSDTLEEEARAIRRRQRKNVSLAILATLDTPEVHRLIARQFRDLEATAATDRLVAFRLLLESSAPERLETLAAFSTESARNPVAWESFLSAVAGSDCDDLVAVLRGIEPSPAFSIEQADQQRALYGRFALNRKRSLETEEGRAYLSGVLRRLAPVNEYSTVRALDAFAFIDGMEPRYRVPVVAVLADLLSSFDPGAYPSVYNNARRFLLRAPEAVRAYEAEYGEIPALRGFRP</sequence>
<organism evidence="6 7">
    <name type="scientific">Methanoculleus palmolei</name>
    <dbReference type="NCBI Taxonomy" id="72612"/>
    <lineage>
        <taxon>Archaea</taxon>
        <taxon>Methanobacteriati</taxon>
        <taxon>Methanobacteriota</taxon>
        <taxon>Stenosarchaea group</taxon>
        <taxon>Methanomicrobia</taxon>
        <taxon>Methanomicrobiales</taxon>
        <taxon>Methanomicrobiaceae</taxon>
        <taxon>Methanoculleus</taxon>
    </lineage>
</organism>
<feature type="domain" description="Aminopeptidase N-like N-terminal" evidence="5">
    <location>
        <begin position="29"/>
        <end position="202"/>
    </location>
</feature>
<dbReference type="InterPro" id="IPR037144">
    <property type="entry name" value="Peptidase_M1_pepN_C_sf"/>
</dbReference>
<evidence type="ECO:0000259" key="5">
    <source>
        <dbReference type="Pfam" id="PF17900"/>
    </source>
</evidence>
<dbReference type="Pfam" id="PF11940">
    <property type="entry name" value="DUF3458"/>
    <property type="match status" value="1"/>
</dbReference>
<dbReference type="EMBL" id="CP137641">
    <property type="protein sequence ID" value="WOX56225.1"/>
    <property type="molecule type" value="Genomic_DNA"/>
</dbReference>
<dbReference type="Gene3D" id="2.60.40.1840">
    <property type="match status" value="1"/>
</dbReference>
<accession>A0ABD8AAS9</accession>
<reference evidence="6 7" key="1">
    <citation type="submission" date="2023-10" db="EMBL/GenBank/DDBJ databases">
        <title>The complete genome sequence of Methanoculleus palmolei DSM 4273.</title>
        <authorList>
            <person name="Lai S.-J."/>
            <person name="You Y.-T."/>
            <person name="Chen S.-C."/>
        </authorList>
    </citation>
    <scope>NUCLEOTIDE SEQUENCE [LARGE SCALE GENOMIC DNA]</scope>
    <source>
        <strain evidence="6 7">DSM 4273</strain>
    </source>
</reference>
<dbReference type="InterPro" id="IPR035414">
    <property type="entry name" value="Peptidase_M1_pepN_Ig-like"/>
</dbReference>